<gene>
    <name evidence="7" type="ORF">FHS59_004606</name>
</gene>
<comment type="subcellular location">
    <subcellularLocation>
        <location evidence="1">Membrane</location>
        <topology evidence="1">Single-pass membrane protein</topology>
    </subcellularLocation>
</comment>
<keyword evidence="4" id="KW-0472">Membrane</keyword>
<evidence type="ECO:0000313" key="8">
    <source>
        <dbReference type="Proteomes" id="UP000588604"/>
    </source>
</evidence>
<comment type="caution">
    <text evidence="7">The sequence shown here is derived from an EMBL/GenBank/DDBJ whole genome shotgun (WGS) entry which is preliminary data.</text>
</comment>
<dbReference type="RefSeq" id="WP_184498548.1">
    <property type="nucleotide sequence ID" value="NZ_JACIJO010000006.1"/>
</dbReference>
<evidence type="ECO:0000256" key="1">
    <source>
        <dbReference type="ARBA" id="ARBA00004167"/>
    </source>
</evidence>
<dbReference type="InterPro" id="IPR007452">
    <property type="entry name" value="TamB_C"/>
</dbReference>
<keyword evidence="3" id="KW-1133">Transmembrane helix</keyword>
<dbReference type="InterPro" id="IPR052894">
    <property type="entry name" value="AsmA-related"/>
</dbReference>
<dbReference type="PANTHER" id="PTHR30441:SF8">
    <property type="entry name" value="DUF748 DOMAIN-CONTAINING PROTEIN"/>
    <property type="match status" value="1"/>
</dbReference>
<dbReference type="GO" id="GO:0005886">
    <property type="term" value="C:plasma membrane"/>
    <property type="evidence" value="ECO:0007669"/>
    <property type="project" value="InterPro"/>
</dbReference>
<evidence type="ECO:0000256" key="4">
    <source>
        <dbReference type="ARBA" id="ARBA00023136"/>
    </source>
</evidence>
<dbReference type="EMBL" id="JACIJO010000006">
    <property type="protein sequence ID" value="MBB6328942.1"/>
    <property type="molecule type" value="Genomic_DNA"/>
</dbReference>
<proteinExistence type="predicted"/>
<keyword evidence="2" id="KW-0812">Transmembrane</keyword>
<sequence length="1652" mass="184156">MILLFVLILFIRSPWGQGIIVDKAVSYLQDKTGADISIQRLFITFSGNIYLEDFYISDVKGDTLLYSNELEAGLALVPLIRNGAIHVSKFEWEGLTARIKKSEESGIYNFQYLIDAFATTSKDTVDTAPTAESSPLNISLSPVKLKDFDIEYLDEVMGIDASLKMGVFELEIPNLDLDKFIFGIETVSLSNTKITYKQTKPFEETEESQTESTLPVVRLEQLSLDNVELDYDNQVDQQKAQLAIQSLGLAMPKLDLAKQLVEIDEITLNESNILFHDFSIPLETSTTETDTASFTWPEWNVNLKKIQLAENTIDYKTKDISASSGEFNPEVIQLKNFNFEGSDILLDKESLTLNLEEFKFKEGSGFELKDLGFVLAMNKRTLEIEKFHVETNKSRLVLDSKIGYSSLQNLIENPDQSQVALDIQEYSLDVRDGYFFAPELKTDTLIQEIARNPVQGQLAISGTLSELEIEDFLANWGETRASVKGSVSNTLSIDSLYFDLPEIQLRSNRETINRFANESDFGIQYPNELQIQASAKGTLSDIISDLKLVTDLGSISLAAKYQDTDHIAFDLDLDIDQLQLGTILQNPDLDTLSMGLKAQGSGSSLNDLDASLTSNFEKLELFGQNYAGLQLDGKMTQGEGEISLLLDSEYLDFDFESTLDLDTVNSKISASLDLKGVDFQELGLSGKESRARLKLDVDFEGNLEDFKVTTKLYDGLILYDKNTFPLGQADIQAMVSPDSTSFSISSKIADGYLNTNTNPAALAQALENHFLHYLGQRDSTNIPLDSSIVMQMDFSIYEDPILNEFLLQGLEQLDSGSIQLAYFQDIDSLAATIDFPYINYSGTEIDSLGLDMISNHDSLSLDFGFMALRSGPLQMDKTLLNGEMKDSRIYFDFSSYEKDSLLFHVASDIGLTGDTVSVHIDPKDLVLKKANWNIPETNQVLYADKYLDFQDFNFTQNTQQLTIERNIEGYTDENIALLFKNFRLSTITSLLNPEEIIAGGKLEGQLVVENPFDAIGLMGELKIDSLKAVGVPLGNLNLKATAKSLSNYILALELRDDGIDLDVDGEFSANESGGDFDIDINLIKAEMTKIAALSQDQILNTSGYLEGKIKASGTTAEPQYQGEFQFHDAAFVPAQLSTKYLLSDEKLSVDNDGIYLNQFTVRDADNNTFTIDGKITTEDLTNPAFDLQLNAKNFMVVNSTDEENELIYGKGTIDADVKITGDLILPVVKANLNIKENTDLTLIIPESQLDLVERDGVVLFVNKENPDDILTAQVEETTSAFSGYDIQAMLTADPKAKFTVVIDPKTGDNLLISGEANLQMDINPNGRITLSGDYEISDGHYEMSLYNLISKKFLIDPGSRITWNGDPMDATMDIRAIYKVETSATELMTSQLTGSNQETKSQYKRRLPFLVYLNVAGELLKPEISFTLDMPENERNAFGGNVYSQVLQVNEQEDELNKQVFSLLVLNRFFPSQGSDGSNGGAESIARNSASQVLSDQMNALSNKLFGDSGFQVGFDVNSYEDYQSGSSQYRTDLNINAQQSLFDDRLIVQVGSQVDLEGSPQNPEQANSILANISFEYMLTEDGRWRIRAFRKNQFESIIDGQLVVTGAGLIFNREFNEFNEIWKAPVQDEQKTNPIDELKEKQEKKEENEN</sequence>
<feature type="domain" description="Translocation and assembly module TamB C-terminal" evidence="6">
    <location>
        <begin position="1158"/>
        <end position="1617"/>
    </location>
</feature>
<dbReference type="GO" id="GO:0009306">
    <property type="term" value="P:protein secretion"/>
    <property type="evidence" value="ECO:0007669"/>
    <property type="project" value="InterPro"/>
</dbReference>
<keyword evidence="8" id="KW-1185">Reference proteome</keyword>
<feature type="region of interest" description="Disordered" evidence="5">
    <location>
        <begin position="1631"/>
        <end position="1652"/>
    </location>
</feature>
<dbReference type="GO" id="GO:0090313">
    <property type="term" value="P:regulation of protein targeting to membrane"/>
    <property type="evidence" value="ECO:0007669"/>
    <property type="project" value="TreeGrafter"/>
</dbReference>
<evidence type="ECO:0000259" key="6">
    <source>
        <dbReference type="Pfam" id="PF04357"/>
    </source>
</evidence>
<evidence type="ECO:0000256" key="5">
    <source>
        <dbReference type="SAM" id="MobiDB-lite"/>
    </source>
</evidence>
<evidence type="ECO:0000256" key="3">
    <source>
        <dbReference type="ARBA" id="ARBA00022989"/>
    </source>
</evidence>
<protein>
    <recommendedName>
        <fullName evidence="6">Translocation and assembly module TamB C-terminal domain-containing protein</fullName>
    </recommendedName>
</protein>
<dbReference type="Pfam" id="PF04357">
    <property type="entry name" value="TamB"/>
    <property type="match status" value="1"/>
</dbReference>
<evidence type="ECO:0000313" key="7">
    <source>
        <dbReference type="EMBL" id="MBB6328942.1"/>
    </source>
</evidence>
<dbReference type="PANTHER" id="PTHR30441">
    <property type="entry name" value="DUF748 DOMAIN-CONTAINING PROTEIN"/>
    <property type="match status" value="1"/>
</dbReference>
<organism evidence="7 8">
    <name type="scientific">Algoriphagus iocasae</name>
    <dbReference type="NCBI Taxonomy" id="1836499"/>
    <lineage>
        <taxon>Bacteria</taxon>
        <taxon>Pseudomonadati</taxon>
        <taxon>Bacteroidota</taxon>
        <taxon>Cytophagia</taxon>
        <taxon>Cytophagales</taxon>
        <taxon>Cyclobacteriaceae</taxon>
        <taxon>Algoriphagus</taxon>
    </lineage>
</organism>
<name>A0A841MKY0_9BACT</name>
<evidence type="ECO:0000256" key="2">
    <source>
        <dbReference type="ARBA" id="ARBA00022692"/>
    </source>
</evidence>
<reference evidence="7 8" key="1">
    <citation type="submission" date="2020-08" db="EMBL/GenBank/DDBJ databases">
        <title>Genomic Encyclopedia of Type Strains, Phase IV (KMG-IV): sequencing the most valuable type-strain genomes for metagenomic binning, comparative biology and taxonomic classification.</title>
        <authorList>
            <person name="Goeker M."/>
        </authorList>
    </citation>
    <scope>NUCLEOTIDE SEQUENCE [LARGE SCALE GENOMIC DNA]</scope>
    <source>
        <strain evidence="7 8">DSM 102044</strain>
    </source>
</reference>
<dbReference type="Proteomes" id="UP000588604">
    <property type="component" value="Unassembled WGS sequence"/>
</dbReference>
<accession>A0A841MKY0</accession>